<dbReference type="OrthoDB" id="9798081at2"/>
<feature type="domain" description="N-acetyltransferase" evidence="1">
    <location>
        <begin position="8"/>
        <end position="166"/>
    </location>
</feature>
<dbReference type="PANTHER" id="PTHR43792:SF1">
    <property type="entry name" value="N-ACETYLTRANSFERASE DOMAIN-CONTAINING PROTEIN"/>
    <property type="match status" value="1"/>
</dbReference>
<sequence length="166" mass="18632">MIFTTERLVVRELTIQDAPFIFNLLNTEGFKKNIGDRGIDTLEKAKIEIETRYTTSYPNFGFFVVEDAVTGQAYGGVTLIDRDSLEYPDLGYAFLPKFNGQGFAFEASLGLAKWANKKGVTTLCAIVQSDNLPSISLLKKLGFTFSGTKKMENPEEILDYYLRITD</sequence>
<accession>A0A6N8FA52</accession>
<keyword evidence="2" id="KW-0808">Transferase</keyword>
<gene>
    <name evidence="2" type="ORF">GNP35_05550</name>
</gene>
<evidence type="ECO:0000313" key="2">
    <source>
        <dbReference type="EMBL" id="MUH71987.1"/>
    </source>
</evidence>
<keyword evidence="3" id="KW-1185">Reference proteome</keyword>
<name>A0A6N8FA52_9GAMM</name>
<dbReference type="InterPro" id="IPR051531">
    <property type="entry name" value="N-acetyltransferase"/>
</dbReference>
<dbReference type="SUPFAM" id="SSF55729">
    <property type="entry name" value="Acyl-CoA N-acyltransferases (Nat)"/>
    <property type="match status" value="1"/>
</dbReference>
<comment type="caution">
    <text evidence="2">The sequence shown here is derived from an EMBL/GenBank/DDBJ whole genome shotgun (WGS) entry which is preliminary data.</text>
</comment>
<evidence type="ECO:0000259" key="1">
    <source>
        <dbReference type="PROSITE" id="PS51186"/>
    </source>
</evidence>
<dbReference type="InterPro" id="IPR016181">
    <property type="entry name" value="Acyl_CoA_acyltransferase"/>
</dbReference>
<dbReference type="AlphaFoldDB" id="A0A6N8FA52"/>
<dbReference type="PANTHER" id="PTHR43792">
    <property type="entry name" value="GNAT FAMILY, PUTATIVE (AFU_ORTHOLOGUE AFUA_3G00765)-RELATED-RELATED"/>
    <property type="match status" value="1"/>
</dbReference>
<proteinExistence type="predicted"/>
<protein>
    <submittedName>
        <fullName evidence="2">GNAT family N-acetyltransferase</fullName>
    </submittedName>
</protein>
<dbReference type="InterPro" id="IPR000182">
    <property type="entry name" value="GNAT_dom"/>
</dbReference>
<organism evidence="2 3">
    <name type="scientific">Psychrosphaera haliotis</name>
    <dbReference type="NCBI Taxonomy" id="555083"/>
    <lineage>
        <taxon>Bacteria</taxon>
        <taxon>Pseudomonadati</taxon>
        <taxon>Pseudomonadota</taxon>
        <taxon>Gammaproteobacteria</taxon>
        <taxon>Alteromonadales</taxon>
        <taxon>Pseudoalteromonadaceae</taxon>
        <taxon>Psychrosphaera</taxon>
    </lineage>
</organism>
<dbReference type="EMBL" id="WOCD01000003">
    <property type="protein sequence ID" value="MUH71987.1"/>
    <property type="molecule type" value="Genomic_DNA"/>
</dbReference>
<dbReference type="Proteomes" id="UP000439994">
    <property type="component" value="Unassembled WGS sequence"/>
</dbReference>
<dbReference type="Pfam" id="PF13302">
    <property type="entry name" value="Acetyltransf_3"/>
    <property type="match status" value="1"/>
</dbReference>
<dbReference type="Gene3D" id="3.40.630.30">
    <property type="match status" value="1"/>
</dbReference>
<dbReference type="GO" id="GO:0016747">
    <property type="term" value="F:acyltransferase activity, transferring groups other than amino-acyl groups"/>
    <property type="evidence" value="ECO:0007669"/>
    <property type="project" value="InterPro"/>
</dbReference>
<evidence type="ECO:0000313" key="3">
    <source>
        <dbReference type="Proteomes" id="UP000439994"/>
    </source>
</evidence>
<dbReference type="RefSeq" id="WP_155695202.1">
    <property type="nucleotide sequence ID" value="NZ_WOCD01000003.1"/>
</dbReference>
<reference evidence="2 3" key="1">
    <citation type="submission" date="2019-11" db="EMBL/GenBank/DDBJ databases">
        <title>P. haliotis isolates from Z. marina roots.</title>
        <authorList>
            <person name="Cohen M."/>
            <person name="Jospin G."/>
            <person name="Eisen J.A."/>
            <person name="Coil D.A."/>
        </authorList>
    </citation>
    <scope>NUCLEOTIDE SEQUENCE [LARGE SCALE GENOMIC DNA]</scope>
    <source>
        <strain evidence="2 3">UCD-MCMsp1aY</strain>
    </source>
</reference>
<dbReference type="PROSITE" id="PS51186">
    <property type="entry name" value="GNAT"/>
    <property type="match status" value="1"/>
</dbReference>